<feature type="domain" description="SET" evidence="2">
    <location>
        <begin position="6"/>
        <end position="100"/>
    </location>
</feature>
<feature type="region of interest" description="Disordered" evidence="1">
    <location>
        <begin position="108"/>
        <end position="135"/>
    </location>
</feature>
<protein>
    <recommendedName>
        <fullName evidence="2">SET domain-containing protein</fullName>
    </recommendedName>
</protein>
<dbReference type="Gene3D" id="2.170.270.10">
    <property type="entry name" value="SET domain"/>
    <property type="match status" value="1"/>
</dbReference>
<organism evidence="3">
    <name type="scientific">Psilocybe cubensis</name>
    <name type="common">Psychedelic mushroom</name>
    <name type="synonym">Stropharia cubensis</name>
    <dbReference type="NCBI Taxonomy" id="181762"/>
    <lineage>
        <taxon>Eukaryota</taxon>
        <taxon>Fungi</taxon>
        <taxon>Dikarya</taxon>
        <taxon>Basidiomycota</taxon>
        <taxon>Agaricomycotina</taxon>
        <taxon>Agaricomycetes</taxon>
        <taxon>Agaricomycetidae</taxon>
        <taxon>Agaricales</taxon>
        <taxon>Agaricineae</taxon>
        <taxon>Strophariaceae</taxon>
        <taxon>Psilocybe</taxon>
    </lineage>
</organism>
<sequence>MPSKYGLGAFAIKNMKAGEYIGEYTGEHLTGPAAEAIDPLQKYSNLNYAFGVYDDILDSWHAGNETRYLNDMMIVDFAPRIVIETLTNVAAGEELTLGYGDDYWINKIQKEPEQSSEKETGGNHEEISDRSDMSE</sequence>
<dbReference type="EMBL" id="JAFIQS010000020">
    <property type="protein sequence ID" value="KAG5162206.1"/>
    <property type="molecule type" value="Genomic_DNA"/>
</dbReference>
<dbReference type="SUPFAM" id="SSF82199">
    <property type="entry name" value="SET domain"/>
    <property type="match status" value="1"/>
</dbReference>
<dbReference type="Pfam" id="PF00856">
    <property type="entry name" value="SET"/>
    <property type="match status" value="1"/>
</dbReference>
<gene>
    <name evidence="3" type="ORF">JR316_012869</name>
</gene>
<reference evidence="3" key="1">
    <citation type="submission" date="2021-02" db="EMBL/GenBank/DDBJ databases">
        <title>Psilocybe cubensis genome.</title>
        <authorList>
            <person name="Mckernan K.J."/>
            <person name="Crawford S."/>
            <person name="Trippe A."/>
            <person name="Kane L.T."/>
            <person name="Mclaughlin S."/>
        </authorList>
    </citation>
    <scope>NUCLEOTIDE SEQUENCE [LARGE SCALE GENOMIC DNA]</scope>
    <source>
        <strain evidence="3">MGC-MH-2018</strain>
    </source>
</reference>
<name>A0A8H7XJF8_PSICU</name>
<evidence type="ECO:0000256" key="1">
    <source>
        <dbReference type="SAM" id="MobiDB-lite"/>
    </source>
</evidence>
<dbReference type="InterPro" id="IPR046341">
    <property type="entry name" value="SET_dom_sf"/>
</dbReference>
<dbReference type="AlphaFoldDB" id="A0A8H7XJF8"/>
<comment type="caution">
    <text evidence="3">The sequence shown here is derived from an EMBL/GenBank/DDBJ whole genome shotgun (WGS) entry which is preliminary data.</text>
</comment>
<evidence type="ECO:0000313" key="3">
    <source>
        <dbReference type="EMBL" id="KAG5162206.1"/>
    </source>
</evidence>
<accession>A0A8H7XJF8</accession>
<evidence type="ECO:0000259" key="2">
    <source>
        <dbReference type="Pfam" id="PF00856"/>
    </source>
</evidence>
<proteinExistence type="predicted"/>
<dbReference type="InterPro" id="IPR001214">
    <property type="entry name" value="SET_dom"/>
</dbReference>